<evidence type="ECO:0000256" key="1">
    <source>
        <dbReference type="ARBA" id="ARBA00005771"/>
    </source>
</evidence>
<reference evidence="5" key="1">
    <citation type="journal article" date="2013" name="Nat. Commun.">
        <title>Whole-genome sequencing of Oryza brachyantha reveals mechanisms underlying Oryza genome evolution.</title>
        <authorList>
            <person name="Chen J."/>
            <person name="Huang Q."/>
            <person name="Gao D."/>
            <person name="Wang J."/>
            <person name="Lang Y."/>
            <person name="Liu T."/>
            <person name="Li B."/>
            <person name="Bai Z."/>
            <person name="Luis Goicoechea J."/>
            <person name="Liang C."/>
            <person name="Chen C."/>
            <person name="Zhang W."/>
            <person name="Sun S."/>
            <person name="Liao Y."/>
            <person name="Zhang X."/>
            <person name="Yang L."/>
            <person name="Song C."/>
            <person name="Wang M."/>
            <person name="Shi J."/>
            <person name="Liu G."/>
            <person name="Liu J."/>
            <person name="Zhou H."/>
            <person name="Zhou W."/>
            <person name="Yu Q."/>
            <person name="An N."/>
            <person name="Chen Y."/>
            <person name="Cai Q."/>
            <person name="Wang B."/>
            <person name="Liu B."/>
            <person name="Min J."/>
            <person name="Huang Y."/>
            <person name="Wu H."/>
            <person name="Li Z."/>
            <person name="Zhang Y."/>
            <person name="Yin Y."/>
            <person name="Song W."/>
            <person name="Jiang J."/>
            <person name="Jackson S.A."/>
            <person name="Wing R.A."/>
            <person name="Wang J."/>
            <person name="Chen M."/>
        </authorList>
    </citation>
    <scope>NUCLEOTIDE SEQUENCE [LARGE SCALE GENOMIC DNA]</scope>
    <source>
        <strain evidence="5">cv. IRGC 101232</strain>
    </source>
</reference>
<name>J3MMT5_ORYBR</name>
<keyword evidence="2 3" id="KW-0808">Transferase</keyword>
<dbReference type="Proteomes" id="UP000006038">
    <property type="component" value="Chromosome 7"/>
</dbReference>
<evidence type="ECO:0000256" key="3">
    <source>
        <dbReference type="RuleBase" id="RU361155"/>
    </source>
</evidence>
<protein>
    <recommendedName>
        <fullName evidence="3">Sulfotransferase</fullName>
        <ecNumber evidence="3">2.8.2.-</ecNumber>
    </recommendedName>
</protein>
<feature type="domain" description="Sulfotransferase" evidence="4">
    <location>
        <begin position="1"/>
        <end position="193"/>
    </location>
</feature>
<dbReference type="InterPro" id="IPR027417">
    <property type="entry name" value="P-loop_NTPase"/>
</dbReference>
<proteinExistence type="inferred from homology"/>
<comment type="similarity">
    <text evidence="1 3">Belongs to the sulfotransferase 1 family.</text>
</comment>
<dbReference type="EnsemblPlants" id="OB07G27170.1">
    <property type="protein sequence ID" value="OB07G27170.1"/>
    <property type="gene ID" value="OB07G27170"/>
</dbReference>
<dbReference type="InterPro" id="IPR000863">
    <property type="entry name" value="Sulfotransferase_dom"/>
</dbReference>
<dbReference type="Pfam" id="PF00685">
    <property type="entry name" value="Sulfotransfer_1"/>
    <property type="match status" value="1"/>
</dbReference>
<reference evidence="5" key="2">
    <citation type="submission" date="2013-04" db="UniProtKB">
        <authorList>
            <consortium name="EnsemblPlants"/>
        </authorList>
    </citation>
    <scope>IDENTIFICATION</scope>
</reference>
<dbReference type="AlphaFoldDB" id="J3MMT5"/>
<evidence type="ECO:0000313" key="6">
    <source>
        <dbReference type="Proteomes" id="UP000006038"/>
    </source>
</evidence>
<evidence type="ECO:0000256" key="2">
    <source>
        <dbReference type="ARBA" id="ARBA00022679"/>
    </source>
</evidence>
<dbReference type="Gramene" id="OB07G27170.1">
    <property type="protein sequence ID" value="OB07G27170.1"/>
    <property type="gene ID" value="OB07G27170"/>
</dbReference>
<evidence type="ECO:0000313" key="5">
    <source>
        <dbReference type="EnsemblPlants" id="OB07G27170.1"/>
    </source>
</evidence>
<organism evidence="5">
    <name type="scientific">Oryza brachyantha</name>
    <name type="common">malo sina</name>
    <dbReference type="NCBI Taxonomy" id="4533"/>
    <lineage>
        <taxon>Eukaryota</taxon>
        <taxon>Viridiplantae</taxon>
        <taxon>Streptophyta</taxon>
        <taxon>Embryophyta</taxon>
        <taxon>Tracheophyta</taxon>
        <taxon>Spermatophyta</taxon>
        <taxon>Magnoliopsida</taxon>
        <taxon>Liliopsida</taxon>
        <taxon>Poales</taxon>
        <taxon>Poaceae</taxon>
        <taxon>BOP clade</taxon>
        <taxon>Oryzoideae</taxon>
        <taxon>Oryzeae</taxon>
        <taxon>Oryzinae</taxon>
        <taxon>Oryza</taxon>
    </lineage>
</organism>
<accession>J3MMT5</accession>
<dbReference type="PANTHER" id="PTHR11783">
    <property type="entry name" value="SULFOTRANSFERASE SULT"/>
    <property type="match status" value="1"/>
</dbReference>
<dbReference type="OMA" id="ITENSEC"/>
<dbReference type="Gene3D" id="3.40.50.300">
    <property type="entry name" value="P-loop containing nucleotide triphosphate hydrolases"/>
    <property type="match status" value="1"/>
</dbReference>
<evidence type="ECO:0000259" key="4">
    <source>
        <dbReference type="Pfam" id="PF00685"/>
    </source>
</evidence>
<dbReference type="eggNOG" id="KOG1584">
    <property type="taxonomic scope" value="Eukaryota"/>
</dbReference>
<dbReference type="HOGENOM" id="CLU_027239_6_0_1"/>
<dbReference type="SUPFAM" id="SSF52540">
    <property type="entry name" value="P-loop containing nucleoside triphosphate hydrolases"/>
    <property type="match status" value="1"/>
</dbReference>
<keyword evidence="6" id="KW-1185">Reference proteome</keyword>
<sequence>MSTHASYAVLPASITENSECKIIYIHRQPKDMLISYWHFMKPKLGEDYTATSISDVWRSISEEKYFGSPIWEHILGYWYASKTKSDSVLFLQYDELLHNPVKNVEKIAEFIGQPFSDAEREAGIVDAIVRLCSFEMLKDLGVNRTGFTGVGNARVPNELFFRKGTAGDWVNHVTPEMSESLDRFLSEKFHGSGFSLQ</sequence>
<dbReference type="GO" id="GO:0008146">
    <property type="term" value="F:sulfotransferase activity"/>
    <property type="evidence" value="ECO:0007669"/>
    <property type="project" value="InterPro"/>
</dbReference>
<dbReference type="EC" id="2.8.2.-" evidence="3"/>